<dbReference type="EC" id="1.2.1.27" evidence="1"/>
<dbReference type="GO" id="GO:0006574">
    <property type="term" value="P:L-valine catabolic process"/>
    <property type="evidence" value="ECO:0007669"/>
    <property type="project" value="TreeGrafter"/>
</dbReference>
<dbReference type="NCBIfam" id="TIGR01722">
    <property type="entry name" value="MMSDH"/>
    <property type="match status" value="1"/>
</dbReference>
<dbReference type="InterPro" id="IPR016161">
    <property type="entry name" value="Ald_DH/histidinol_DH"/>
</dbReference>
<dbReference type="AlphaFoldDB" id="A0A455SFT8"/>
<dbReference type="InterPro" id="IPR015590">
    <property type="entry name" value="Aldehyde_DH_dom"/>
</dbReference>
<dbReference type="PANTHER" id="PTHR43866">
    <property type="entry name" value="MALONATE-SEMIALDEHYDE DEHYDROGENASE"/>
    <property type="match status" value="1"/>
</dbReference>
<dbReference type="InterPro" id="IPR016162">
    <property type="entry name" value="Ald_DH_N"/>
</dbReference>
<dbReference type="FunFam" id="3.40.309.10:FF:000002">
    <property type="entry name" value="Methylmalonate-semialdehyde dehydrogenase (Acylating)"/>
    <property type="match status" value="1"/>
</dbReference>
<dbReference type="PROSITE" id="PS00070">
    <property type="entry name" value="ALDEHYDE_DEHYDR_CYS"/>
    <property type="match status" value="1"/>
</dbReference>
<dbReference type="PANTHER" id="PTHR43866:SF4">
    <property type="entry name" value="MALONATE-SEMIALDEHYDE DEHYDROGENASE"/>
    <property type="match status" value="1"/>
</dbReference>
<dbReference type="GO" id="GO:0006210">
    <property type="term" value="P:thymine catabolic process"/>
    <property type="evidence" value="ECO:0007669"/>
    <property type="project" value="TreeGrafter"/>
</dbReference>
<proteinExistence type="predicted"/>
<name>A0A455SFT8_9CHLR</name>
<dbReference type="EMBL" id="AP019376">
    <property type="protein sequence ID" value="BBH86218.1"/>
    <property type="molecule type" value="Genomic_DNA"/>
</dbReference>
<dbReference type="Gene3D" id="3.40.309.10">
    <property type="entry name" value="Aldehyde Dehydrogenase, Chain A, domain 2"/>
    <property type="match status" value="1"/>
</dbReference>
<dbReference type="InterPro" id="IPR016160">
    <property type="entry name" value="Ald_DH_CS_CYS"/>
</dbReference>
<evidence type="ECO:0000256" key="2">
    <source>
        <dbReference type="ARBA" id="ARBA00023002"/>
    </source>
</evidence>
<dbReference type="Gene3D" id="3.40.605.10">
    <property type="entry name" value="Aldehyde Dehydrogenase, Chain A, domain 1"/>
    <property type="match status" value="1"/>
</dbReference>
<dbReference type="InterPro" id="IPR010061">
    <property type="entry name" value="MeMal-semiAld_DH"/>
</dbReference>
<accession>A0A455SFT8</accession>
<evidence type="ECO:0000256" key="1">
    <source>
        <dbReference type="ARBA" id="ARBA00013048"/>
    </source>
</evidence>
<dbReference type="Pfam" id="PF00171">
    <property type="entry name" value="Aldedh"/>
    <property type="match status" value="1"/>
</dbReference>
<evidence type="ECO:0000259" key="4">
    <source>
        <dbReference type="Pfam" id="PF00171"/>
    </source>
</evidence>
<dbReference type="SUPFAM" id="SSF53720">
    <property type="entry name" value="ALDH-like"/>
    <property type="match status" value="1"/>
</dbReference>
<keyword evidence="2" id="KW-0560">Oxidoreductase</keyword>
<dbReference type="CDD" id="cd07085">
    <property type="entry name" value="ALDH_F6_MMSDH"/>
    <property type="match status" value="1"/>
</dbReference>
<dbReference type="GO" id="GO:0004491">
    <property type="term" value="F:methylmalonate-semialdehyde dehydrogenase (acylating, NAD) activity"/>
    <property type="evidence" value="ECO:0007669"/>
    <property type="project" value="UniProtKB-EC"/>
</dbReference>
<protein>
    <recommendedName>
        <fullName evidence="1">methylmalonate-semialdehyde dehydrogenase (CoA acylating)</fullName>
        <ecNumber evidence="1">1.2.1.27</ecNumber>
    </recommendedName>
</protein>
<evidence type="ECO:0000256" key="3">
    <source>
        <dbReference type="ARBA" id="ARBA00023027"/>
    </source>
</evidence>
<sequence length="492" mass="53627">MLKDGKLLNFIGGMWKEAQTSTYLKVYDPATAEALAEVPLSSAQDVDAAAQAARLAWPAWRRTPPTDRVQYLFKLKSLLEQHLDEIAQLITQECGKTLAEAKGELQRGIENIEVATGIPSLMMGYNVEDIARGIDEHLFRQPVGVVAAITPFNFPGMIPLWFLPYALACGNCFVLKPSEKVPLTMNRVFDLIEQLGLPAGVVNLVNGAKETVDAILDHPVIRAISFVGSSPVARYVYSRAAANGKRAQCQGGAKNTVVVLPDADMEMTTRIVADSSFGCSGQRCLATSVAITVGDARKPFTERIAEAAHTRKVGYGLDPAVEMGPVITSESKQRIESLIQSGVQEGAKPLVDGRNAAIPGYENGYFVRPTILDEVNPEGNLARTEIFGPVLSLMHVKTVDEAIRLVNESSYGNMACLFTSSGAAARKFRYEAQAGNIGINIGVAAPMAFFPFSGWKDSFFGDMHAQGRDAIEFYTEKKVVVERWPKEWSRTF</sequence>
<evidence type="ECO:0000313" key="5">
    <source>
        <dbReference type="EMBL" id="BBH86218.1"/>
    </source>
</evidence>
<feature type="domain" description="Aldehyde dehydrogenase" evidence="4">
    <location>
        <begin position="15"/>
        <end position="480"/>
    </location>
</feature>
<reference evidence="5" key="1">
    <citation type="submission" date="2018-12" db="EMBL/GenBank/DDBJ databases">
        <title>Novel natural products biosynthetic potential of the class Ktedonobacteria.</title>
        <authorList>
            <person name="Zheng Y."/>
            <person name="Saitou A."/>
            <person name="Wang C.M."/>
            <person name="Toyoda A."/>
            <person name="Minakuchi Y."/>
            <person name="Sekiguchi Y."/>
            <person name="Ueda K."/>
            <person name="Takano H."/>
            <person name="Sakai Y."/>
            <person name="Yokota A."/>
            <person name="Yabe S."/>
        </authorList>
    </citation>
    <scope>NUCLEOTIDE SEQUENCE</scope>
    <source>
        <strain evidence="5">COM3</strain>
    </source>
</reference>
<organism evidence="5">
    <name type="scientific">Thermosporothrix sp. COM3</name>
    <dbReference type="NCBI Taxonomy" id="2490863"/>
    <lineage>
        <taxon>Bacteria</taxon>
        <taxon>Bacillati</taxon>
        <taxon>Chloroflexota</taxon>
        <taxon>Ktedonobacteria</taxon>
        <taxon>Ktedonobacterales</taxon>
        <taxon>Thermosporotrichaceae</taxon>
        <taxon>Thermosporothrix</taxon>
    </lineage>
</organism>
<dbReference type="FunFam" id="3.40.605.10:FF:000003">
    <property type="entry name" value="Methylmalonate-semialdehyde dehydrogenase [acylating]"/>
    <property type="match status" value="1"/>
</dbReference>
<dbReference type="InterPro" id="IPR016163">
    <property type="entry name" value="Ald_DH_C"/>
</dbReference>
<keyword evidence="3" id="KW-0520">NAD</keyword>
<gene>
    <name evidence="5" type="ORF">KTC_09690</name>
</gene>